<comment type="caution">
    <text evidence="2">The sequence shown here is derived from an EMBL/GenBank/DDBJ whole genome shotgun (WGS) entry which is preliminary data.</text>
</comment>
<evidence type="ECO:0000313" key="2">
    <source>
        <dbReference type="EMBL" id="KAK1750334.1"/>
    </source>
</evidence>
<reference evidence="2" key="1">
    <citation type="submission" date="2023-06" db="EMBL/GenBank/DDBJ databases">
        <title>Genome-scale phylogeny and comparative genomics of the fungal order Sordariales.</title>
        <authorList>
            <consortium name="Lawrence Berkeley National Laboratory"/>
            <person name="Hensen N."/>
            <person name="Bonometti L."/>
            <person name="Westerberg I."/>
            <person name="Brannstrom I.O."/>
            <person name="Guillou S."/>
            <person name="Cros-Aarteil S."/>
            <person name="Calhoun S."/>
            <person name="Haridas S."/>
            <person name="Kuo A."/>
            <person name="Mondo S."/>
            <person name="Pangilinan J."/>
            <person name="Riley R."/>
            <person name="Labutti K."/>
            <person name="Andreopoulos B."/>
            <person name="Lipzen A."/>
            <person name="Chen C."/>
            <person name="Yanf M."/>
            <person name="Daum C."/>
            <person name="Ng V."/>
            <person name="Clum A."/>
            <person name="Steindorff A."/>
            <person name="Ohm R."/>
            <person name="Martin F."/>
            <person name="Silar P."/>
            <person name="Natvig D."/>
            <person name="Lalanne C."/>
            <person name="Gautier V."/>
            <person name="Ament-Velasquez S.L."/>
            <person name="Kruys A."/>
            <person name="Hutchinson M.I."/>
            <person name="Powell A.J."/>
            <person name="Barry K."/>
            <person name="Miller A.N."/>
            <person name="Grigoriev I.V."/>
            <person name="Debuchy R."/>
            <person name="Gladieux P."/>
            <person name="Thoren M.H."/>
            <person name="Johannesson H."/>
        </authorList>
    </citation>
    <scope>NUCLEOTIDE SEQUENCE</scope>
    <source>
        <strain evidence="2">PSN4</strain>
    </source>
</reference>
<feature type="transmembrane region" description="Helical" evidence="1">
    <location>
        <begin position="18"/>
        <end position="36"/>
    </location>
</feature>
<keyword evidence="1" id="KW-1133">Transmembrane helix</keyword>
<evidence type="ECO:0000256" key="1">
    <source>
        <dbReference type="SAM" id="Phobius"/>
    </source>
</evidence>
<gene>
    <name evidence="2" type="ORF">QBC47DRAFT_393933</name>
</gene>
<accession>A0AAJ0B3Y1</accession>
<keyword evidence="3" id="KW-1185">Reference proteome</keyword>
<dbReference type="AlphaFoldDB" id="A0AAJ0B3Y1"/>
<name>A0AAJ0B3Y1_9PEZI</name>
<sequence>MQPTGAMRSSVLRTAPNVVIPGLVVAGAVYGVVSYVRSQLIQESNTMNRMFAKQNSPRVMESRKRNFMIETEGDPRKTPYNILNWQ</sequence>
<proteinExistence type="predicted"/>
<evidence type="ECO:0000313" key="3">
    <source>
        <dbReference type="Proteomes" id="UP001239445"/>
    </source>
</evidence>
<dbReference type="EMBL" id="MU839847">
    <property type="protein sequence ID" value="KAK1750334.1"/>
    <property type="molecule type" value="Genomic_DNA"/>
</dbReference>
<keyword evidence="1" id="KW-0812">Transmembrane</keyword>
<dbReference type="Proteomes" id="UP001239445">
    <property type="component" value="Unassembled WGS sequence"/>
</dbReference>
<organism evidence="2 3">
    <name type="scientific">Echria macrotheca</name>
    <dbReference type="NCBI Taxonomy" id="438768"/>
    <lineage>
        <taxon>Eukaryota</taxon>
        <taxon>Fungi</taxon>
        <taxon>Dikarya</taxon>
        <taxon>Ascomycota</taxon>
        <taxon>Pezizomycotina</taxon>
        <taxon>Sordariomycetes</taxon>
        <taxon>Sordariomycetidae</taxon>
        <taxon>Sordariales</taxon>
        <taxon>Schizotheciaceae</taxon>
        <taxon>Echria</taxon>
    </lineage>
</organism>
<protein>
    <submittedName>
        <fullName evidence="2">Uncharacterized protein</fullName>
    </submittedName>
</protein>
<keyword evidence="1" id="KW-0472">Membrane</keyword>